<dbReference type="PANTHER" id="PTHR46580">
    <property type="entry name" value="SENSOR KINASE-RELATED"/>
    <property type="match status" value="1"/>
</dbReference>
<accession>A0A1D9FWS7</accession>
<dbReference type="SUPFAM" id="SSF69318">
    <property type="entry name" value="Integrin alpha N-terminal domain"/>
    <property type="match status" value="1"/>
</dbReference>
<reference evidence="3" key="1">
    <citation type="submission" date="2016-10" db="EMBL/GenBank/DDBJ databases">
        <title>Comparative genomics uncovers the prolific and rare metabolic potential of the cyanobacterial genus Moorea.</title>
        <authorList>
            <person name="Leao T."/>
            <person name="Castelao G."/>
            <person name="Korobeynikov A."/>
            <person name="Monroe E.A."/>
            <person name="Podell S."/>
            <person name="Glukhov E."/>
            <person name="Allen E."/>
            <person name="Gerwick W.H."/>
            <person name="Gerwick L."/>
        </authorList>
    </citation>
    <scope>NUCLEOTIDE SEQUENCE [LARGE SCALE GENOMIC DNA]</scope>
    <source>
        <strain evidence="3">JHB</strain>
    </source>
</reference>
<protein>
    <submittedName>
        <fullName evidence="2">VCBS repeat-containing protein</fullName>
    </submittedName>
</protein>
<dbReference type="InterPro" id="IPR013517">
    <property type="entry name" value="FG-GAP"/>
</dbReference>
<dbReference type="PANTHER" id="PTHR46580:SF2">
    <property type="entry name" value="MAM DOMAIN-CONTAINING PROTEIN"/>
    <property type="match status" value="1"/>
</dbReference>
<dbReference type="Gene3D" id="2.130.10.130">
    <property type="entry name" value="Integrin alpha, N-terminal"/>
    <property type="match status" value="2"/>
</dbReference>
<dbReference type="EMBL" id="CP017708">
    <property type="protein sequence ID" value="AOY79801.1"/>
    <property type="molecule type" value="Genomic_DNA"/>
</dbReference>
<dbReference type="Pfam" id="PF13517">
    <property type="entry name" value="FG-GAP_3"/>
    <property type="match status" value="1"/>
</dbReference>
<dbReference type="AlphaFoldDB" id="A0A1D9FWS7"/>
<proteinExistence type="predicted"/>
<evidence type="ECO:0000313" key="2">
    <source>
        <dbReference type="EMBL" id="AOY79801.1"/>
    </source>
</evidence>
<name>A0A1D9FWS7_MOOP1</name>
<dbReference type="Proteomes" id="UP000176944">
    <property type="component" value="Chromosome"/>
</dbReference>
<evidence type="ECO:0000313" key="3">
    <source>
        <dbReference type="Proteomes" id="UP000176944"/>
    </source>
</evidence>
<keyword evidence="1" id="KW-0732">Signal</keyword>
<organism evidence="2 3">
    <name type="scientific">Moorena producens (strain JHB)</name>
    <dbReference type="NCBI Taxonomy" id="1454205"/>
    <lineage>
        <taxon>Bacteria</taxon>
        <taxon>Bacillati</taxon>
        <taxon>Cyanobacteriota</taxon>
        <taxon>Cyanophyceae</taxon>
        <taxon>Coleofasciculales</taxon>
        <taxon>Coleofasciculaceae</taxon>
        <taxon>Moorena</taxon>
    </lineage>
</organism>
<sequence length="352" mass="37583">MTLFATKKLAINSFSPLKGGWTNFDTYPRQLGDVNGDGRDDIVGFGHTFVFVSLGQSDGTFASPSIALDSFTVDGGRWTDFDTYPRQLGDVNGDGRADIVGFAHRGVYVSLGQSDGTFAPAFEAIDSFAVDKGGWLNFNTYPRQLADVNGDGRADIVGFAHRGVYVSLGQSDGTFAPAFEAIDSFAVDKGGWLNFNTYPRQLADVNGDGRADIVGFAHRGVYVSLGQSDGTFAPAFEAIDSFAVDKGGWLNFNTYPRQLADVNGDGRDDIVGFANQGVYVSLGQSDGTFAPPSIVIEDFAVDRGGWLNFDTYPRQLGDVNGDGRADIVGFANDGTYVALANNPGVDPLISIF</sequence>
<evidence type="ECO:0000256" key="1">
    <source>
        <dbReference type="ARBA" id="ARBA00022729"/>
    </source>
</evidence>
<dbReference type="InterPro" id="IPR028994">
    <property type="entry name" value="Integrin_alpha_N"/>
</dbReference>
<gene>
    <name evidence="2" type="ORF">BJP36_07535</name>
</gene>